<feature type="compositionally biased region" description="Basic and acidic residues" evidence="1">
    <location>
        <begin position="55"/>
        <end position="64"/>
    </location>
</feature>
<sequence>MGHNQSQSGDHSNSSAHHGGGRKGDRRGDRKGDRKSSKRADEKSGARSAQSTSSPRDHHYEPQYDPHYVPVARPMLNDLTYLANVVNNPALDIGFLPSYGVVDASRSGPDAVHHSFGGSGSSASQAGQAHQVQFATYPPQAQQISHLSSGYDRTGPYNAIGYVPVNGQVYDDSELYEEYRQRDQDEELDDNHSGDWYNIRSNVSY</sequence>
<dbReference type="EMBL" id="WNKQ01000005">
    <property type="protein sequence ID" value="KAF5851477.1"/>
    <property type="molecule type" value="Genomic_DNA"/>
</dbReference>
<feature type="compositionally biased region" description="Low complexity" evidence="1">
    <location>
        <begin position="121"/>
        <end position="131"/>
    </location>
</feature>
<feature type="compositionally biased region" description="Basic and acidic residues" evidence="1">
    <location>
        <begin position="22"/>
        <end position="45"/>
    </location>
</feature>
<evidence type="ECO:0000313" key="2">
    <source>
        <dbReference type="EMBL" id="KAF5851477.1"/>
    </source>
</evidence>
<feature type="region of interest" description="Disordered" evidence="1">
    <location>
        <begin position="112"/>
        <end position="131"/>
    </location>
</feature>
<organism evidence="2 3">
    <name type="scientific">Cochliobolus sativus</name>
    <name type="common">Common root rot and spot blotch fungus</name>
    <name type="synonym">Bipolaris sorokiniana</name>
    <dbReference type="NCBI Taxonomy" id="45130"/>
    <lineage>
        <taxon>Eukaryota</taxon>
        <taxon>Fungi</taxon>
        <taxon>Dikarya</taxon>
        <taxon>Ascomycota</taxon>
        <taxon>Pezizomycotina</taxon>
        <taxon>Dothideomycetes</taxon>
        <taxon>Pleosporomycetidae</taxon>
        <taxon>Pleosporales</taxon>
        <taxon>Pleosporineae</taxon>
        <taxon>Pleosporaceae</taxon>
        <taxon>Bipolaris</taxon>
    </lineage>
</organism>
<evidence type="ECO:0000256" key="1">
    <source>
        <dbReference type="SAM" id="MobiDB-lite"/>
    </source>
</evidence>
<reference evidence="2" key="1">
    <citation type="submission" date="2019-11" db="EMBL/GenBank/DDBJ databases">
        <title>Bipolaris sorokiniana Genome sequencing.</title>
        <authorList>
            <person name="Wang H."/>
        </authorList>
    </citation>
    <scope>NUCLEOTIDE SEQUENCE</scope>
</reference>
<dbReference type="OMA" id="RDHHYEP"/>
<protein>
    <submittedName>
        <fullName evidence="2">Uncharacterized protein</fullName>
    </submittedName>
</protein>
<comment type="caution">
    <text evidence="2">The sequence shown here is derived from an EMBL/GenBank/DDBJ whole genome shotgun (WGS) entry which is preliminary data.</text>
</comment>
<evidence type="ECO:0000313" key="3">
    <source>
        <dbReference type="Proteomes" id="UP000624244"/>
    </source>
</evidence>
<feature type="region of interest" description="Disordered" evidence="1">
    <location>
        <begin position="1"/>
        <end position="66"/>
    </location>
</feature>
<feature type="compositionally biased region" description="Polar residues" evidence="1">
    <location>
        <begin position="1"/>
        <end position="16"/>
    </location>
</feature>
<dbReference type="AlphaFoldDB" id="A0A8H6DXD0"/>
<gene>
    <name evidence="2" type="ORF">GGP41_004248</name>
</gene>
<dbReference type="Proteomes" id="UP000624244">
    <property type="component" value="Unassembled WGS sequence"/>
</dbReference>
<accession>A0A8H6DXD0</accession>
<name>A0A8H6DXD0_COCSA</name>
<proteinExistence type="predicted"/>